<organism evidence="1 2">
    <name type="scientific">Pristionchus fissidentatus</name>
    <dbReference type="NCBI Taxonomy" id="1538716"/>
    <lineage>
        <taxon>Eukaryota</taxon>
        <taxon>Metazoa</taxon>
        <taxon>Ecdysozoa</taxon>
        <taxon>Nematoda</taxon>
        <taxon>Chromadorea</taxon>
        <taxon>Rhabditida</taxon>
        <taxon>Rhabditina</taxon>
        <taxon>Diplogasteromorpha</taxon>
        <taxon>Diplogasteroidea</taxon>
        <taxon>Neodiplogasteridae</taxon>
        <taxon>Pristionchus</taxon>
    </lineage>
</organism>
<gene>
    <name evidence="1" type="ORF">PFISCL1PPCAC_2320</name>
</gene>
<dbReference type="Proteomes" id="UP001432322">
    <property type="component" value="Unassembled WGS sequence"/>
</dbReference>
<sequence length="234" mass="26776">MSKNSWKTIDYLARLPGRGVGNGGDRQLSIDCVIYHSPSLGDSLPASHCETEEGVEAMENHDENEHLLIHFNSKYGESSNISCKIEWIHSILSHILVRRIREQFEVRAISEKLHGGYRPLSYNRDEEVNFMNDERNLQDKCEFGGVSDVTSAIAVVCQGKTDLKKCQLDEIQPVRSHLVRYLQLFMGYRIRDSQINEEDEREESIHPTERLGFDSHAHVLLCSHNLLNDGNIEN</sequence>
<keyword evidence="2" id="KW-1185">Reference proteome</keyword>
<dbReference type="EMBL" id="BTSY01000001">
    <property type="protein sequence ID" value="GMT11023.1"/>
    <property type="molecule type" value="Genomic_DNA"/>
</dbReference>
<accession>A0AAV5UXY9</accession>
<evidence type="ECO:0000313" key="1">
    <source>
        <dbReference type="EMBL" id="GMT11023.1"/>
    </source>
</evidence>
<protein>
    <submittedName>
        <fullName evidence="1">Uncharacterized protein</fullName>
    </submittedName>
</protein>
<dbReference type="AlphaFoldDB" id="A0AAV5UXY9"/>
<comment type="caution">
    <text evidence="1">The sequence shown here is derived from an EMBL/GenBank/DDBJ whole genome shotgun (WGS) entry which is preliminary data.</text>
</comment>
<name>A0AAV5UXY9_9BILA</name>
<reference evidence="1" key="1">
    <citation type="submission" date="2023-10" db="EMBL/GenBank/DDBJ databases">
        <title>Genome assembly of Pristionchus species.</title>
        <authorList>
            <person name="Yoshida K."/>
            <person name="Sommer R.J."/>
        </authorList>
    </citation>
    <scope>NUCLEOTIDE SEQUENCE</scope>
    <source>
        <strain evidence="1">RS5133</strain>
    </source>
</reference>
<evidence type="ECO:0000313" key="2">
    <source>
        <dbReference type="Proteomes" id="UP001432322"/>
    </source>
</evidence>
<proteinExistence type="predicted"/>